<dbReference type="EC" id="4.2.2.-" evidence="3"/>
<dbReference type="GO" id="GO:0008932">
    <property type="term" value="F:lytic endotransglycosylase activity"/>
    <property type="evidence" value="ECO:0007669"/>
    <property type="project" value="UniProtKB-UniRule"/>
</dbReference>
<evidence type="ECO:0000256" key="2">
    <source>
        <dbReference type="ARBA" id="ARBA00023316"/>
    </source>
</evidence>
<dbReference type="Gene3D" id="2.40.40.10">
    <property type="entry name" value="RlpA-like domain"/>
    <property type="match status" value="1"/>
</dbReference>
<evidence type="ECO:0000313" key="7">
    <source>
        <dbReference type="Proteomes" id="UP000568888"/>
    </source>
</evidence>
<comment type="function">
    <text evidence="3">Lytic transglycosylase with a strong preference for naked glycan strands that lack stem peptides.</text>
</comment>
<dbReference type="Proteomes" id="UP000568888">
    <property type="component" value="Unassembled WGS sequence"/>
</dbReference>
<dbReference type="AlphaFoldDB" id="A0A6V8MS71"/>
<proteinExistence type="inferred from homology"/>
<evidence type="ECO:0000256" key="1">
    <source>
        <dbReference type="ARBA" id="ARBA00023239"/>
    </source>
</evidence>
<dbReference type="SUPFAM" id="SSF50685">
    <property type="entry name" value="Barwin-like endoglucanases"/>
    <property type="match status" value="1"/>
</dbReference>
<evidence type="ECO:0000256" key="3">
    <source>
        <dbReference type="HAMAP-Rule" id="MF_02071"/>
    </source>
</evidence>
<keyword evidence="1 3" id="KW-0456">Lyase</keyword>
<keyword evidence="2 3" id="KW-0961">Cell wall biogenesis/degradation</keyword>
<sequence length="154" mass="16967">MASSERSRRLVRIVVLALMLLPIHTLPLLAAEQVAKPVVEKAVEKVEPQEKSVVKKLVGIASYYAKKFHGRATTSGERYHPEKMTAAHQSLPLGTKVLVRNLANDKEVTVVVNDRCRKKGFPFIDLSRAAARKLGFLGEGKAKVAIIPLTEDES</sequence>
<dbReference type="HAMAP" id="MF_02071">
    <property type="entry name" value="RlpA"/>
    <property type="match status" value="1"/>
</dbReference>
<dbReference type="Pfam" id="PF03330">
    <property type="entry name" value="DPBB_1"/>
    <property type="match status" value="1"/>
</dbReference>
<dbReference type="InterPro" id="IPR009009">
    <property type="entry name" value="RlpA-like_DPBB"/>
</dbReference>
<dbReference type="GO" id="GO:0071555">
    <property type="term" value="P:cell wall organization"/>
    <property type="evidence" value="ECO:0007669"/>
    <property type="project" value="UniProtKB-KW"/>
</dbReference>
<dbReference type="GO" id="GO:0000270">
    <property type="term" value="P:peptidoglycan metabolic process"/>
    <property type="evidence" value="ECO:0007669"/>
    <property type="project" value="UniProtKB-UniRule"/>
</dbReference>
<dbReference type="InterPro" id="IPR012997">
    <property type="entry name" value="RplA"/>
</dbReference>
<gene>
    <name evidence="3" type="primary">rlpA</name>
    <name evidence="6" type="ORF">GMPD_09050</name>
</gene>
<dbReference type="InterPro" id="IPR034718">
    <property type="entry name" value="RlpA"/>
</dbReference>
<dbReference type="RefSeq" id="WP_183345527.1">
    <property type="nucleotide sequence ID" value="NZ_BLXY01000001.1"/>
</dbReference>
<dbReference type="PANTHER" id="PTHR34183:SF8">
    <property type="entry name" value="ENDOLYTIC PEPTIDOGLYCAN TRANSGLYCOSYLASE RLPA-RELATED"/>
    <property type="match status" value="1"/>
</dbReference>
<comment type="caution">
    <text evidence="6">The sequence shown here is derived from an EMBL/GenBank/DDBJ whole genome shotgun (WGS) entry which is preliminary data.</text>
</comment>
<protein>
    <recommendedName>
        <fullName evidence="3">Probable endolytic peptidoglycan transglycosylase RlpA</fullName>
        <ecNumber evidence="3">4.2.2.-</ecNumber>
    </recommendedName>
</protein>
<accession>A0A6V8MS71</accession>
<evidence type="ECO:0000259" key="5">
    <source>
        <dbReference type="Pfam" id="PF03330"/>
    </source>
</evidence>
<organism evidence="6 7">
    <name type="scientific">Geomonas paludis</name>
    <dbReference type="NCBI Taxonomy" id="2740185"/>
    <lineage>
        <taxon>Bacteria</taxon>
        <taxon>Pseudomonadati</taxon>
        <taxon>Thermodesulfobacteriota</taxon>
        <taxon>Desulfuromonadia</taxon>
        <taxon>Geobacterales</taxon>
        <taxon>Geobacteraceae</taxon>
        <taxon>Geomonas</taxon>
    </lineage>
</organism>
<evidence type="ECO:0000313" key="6">
    <source>
        <dbReference type="EMBL" id="GFO62986.1"/>
    </source>
</evidence>
<feature type="domain" description="RlpA-like protein double-psi beta-barrel" evidence="5">
    <location>
        <begin position="58"/>
        <end position="145"/>
    </location>
</feature>
<dbReference type="CDD" id="cd22268">
    <property type="entry name" value="DPBB_RlpA-like"/>
    <property type="match status" value="1"/>
</dbReference>
<reference evidence="7" key="1">
    <citation type="submission" date="2020-06" db="EMBL/GenBank/DDBJ databases">
        <title>Draft genomic sequecing of Geomonas sp. Red736.</title>
        <authorList>
            <person name="Itoh H."/>
            <person name="Xu Z.X."/>
            <person name="Ushijima N."/>
            <person name="Masuda Y."/>
            <person name="Shiratori Y."/>
            <person name="Senoo K."/>
        </authorList>
    </citation>
    <scope>NUCLEOTIDE SEQUENCE [LARGE SCALE GENOMIC DNA]</scope>
    <source>
        <strain evidence="7">Red736</strain>
    </source>
</reference>
<dbReference type="NCBIfam" id="TIGR00413">
    <property type="entry name" value="rlpA"/>
    <property type="match status" value="1"/>
</dbReference>
<dbReference type="InterPro" id="IPR036908">
    <property type="entry name" value="RlpA-like_sf"/>
</dbReference>
<dbReference type="PANTHER" id="PTHR34183">
    <property type="entry name" value="ENDOLYTIC PEPTIDOGLYCAN TRANSGLYCOSYLASE RLPA"/>
    <property type="match status" value="1"/>
</dbReference>
<comment type="similarity">
    <text evidence="3 4">Belongs to the RlpA family.</text>
</comment>
<name>A0A6V8MS71_9BACT</name>
<dbReference type="EMBL" id="BLXY01000001">
    <property type="protein sequence ID" value="GFO62986.1"/>
    <property type="molecule type" value="Genomic_DNA"/>
</dbReference>
<evidence type="ECO:0000256" key="4">
    <source>
        <dbReference type="RuleBase" id="RU003495"/>
    </source>
</evidence>